<evidence type="ECO:0000256" key="1">
    <source>
        <dbReference type="SAM" id="Phobius"/>
    </source>
</evidence>
<feature type="transmembrane region" description="Helical" evidence="1">
    <location>
        <begin position="64"/>
        <end position="83"/>
    </location>
</feature>
<dbReference type="EMBL" id="JAXAVW010000033">
    <property type="protein sequence ID" value="MDX8035295.1"/>
    <property type="molecule type" value="Genomic_DNA"/>
</dbReference>
<keyword evidence="1" id="KW-1133">Transmembrane helix</keyword>
<dbReference type="Proteomes" id="UP001285521">
    <property type="component" value="Unassembled WGS sequence"/>
</dbReference>
<protein>
    <submittedName>
        <fullName evidence="2">Uncharacterized protein</fullName>
    </submittedName>
</protein>
<evidence type="ECO:0000313" key="2">
    <source>
        <dbReference type="EMBL" id="MDX8035295.1"/>
    </source>
</evidence>
<evidence type="ECO:0000313" key="3">
    <source>
        <dbReference type="Proteomes" id="UP001285521"/>
    </source>
</evidence>
<keyword evidence="1" id="KW-0812">Transmembrane</keyword>
<accession>A0ABU4TAU5</accession>
<keyword evidence="3" id="KW-1185">Reference proteome</keyword>
<reference evidence="2 3" key="1">
    <citation type="submission" date="2023-11" db="EMBL/GenBank/DDBJ databases">
        <title>Lentzea sokolovensis, sp. nov., Lentzea kristufkii, sp. nov., and Lentzea miocenensis, sp. nov., rare actinobacteria from Sokolov Coal Basin, Miocene lacustrine sediment, Czech Republic.</title>
        <authorList>
            <person name="Lara A."/>
            <person name="Kotroba L."/>
            <person name="Nouioui I."/>
            <person name="Neumann-Schaal M."/>
            <person name="Mast Y."/>
            <person name="Chronakova A."/>
        </authorList>
    </citation>
    <scope>NUCLEOTIDE SEQUENCE [LARGE SCALE GENOMIC DNA]</scope>
    <source>
        <strain evidence="2 3">BCCO 10_0856</strain>
    </source>
</reference>
<keyword evidence="1" id="KW-0472">Membrane</keyword>
<proteinExistence type="predicted"/>
<name>A0ABU4TAU5_9PSEU</name>
<feature type="transmembrane region" description="Helical" evidence="1">
    <location>
        <begin position="34"/>
        <end position="52"/>
    </location>
</feature>
<dbReference type="RefSeq" id="WP_319970318.1">
    <property type="nucleotide sequence ID" value="NZ_JAXAVW010000033.1"/>
</dbReference>
<organism evidence="2 3">
    <name type="scientific">Lentzea miocenica</name>
    <dbReference type="NCBI Taxonomy" id="3095431"/>
    <lineage>
        <taxon>Bacteria</taxon>
        <taxon>Bacillati</taxon>
        <taxon>Actinomycetota</taxon>
        <taxon>Actinomycetes</taxon>
        <taxon>Pseudonocardiales</taxon>
        <taxon>Pseudonocardiaceae</taxon>
        <taxon>Lentzea</taxon>
    </lineage>
</organism>
<gene>
    <name evidence="2" type="ORF">SK803_34230</name>
</gene>
<comment type="caution">
    <text evidence="2">The sequence shown here is derived from an EMBL/GenBank/DDBJ whole genome shotgun (WGS) entry which is preliminary data.</text>
</comment>
<sequence length="121" mass="12669">MDVMGTGKHNDGDSQDPTTVVGLLYRVVDKPHRVIGLACVSALPCGIIVQATSSATVMGISPGWIGASVSMASALGLGIARGVREIRSRHDRKMQKLAALVVAELTQEQSIADTATVQDNQ</sequence>